<dbReference type="PANTHER" id="PTHR11409:SF39">
    <property type="entry name" value="ADENOSINE DEAMINASE 2"/>
    <property type="match status" value="1"/>
</dbReference>
<reference evidence="5 6" key="1">
    <citation type="submission" date="2017-05" db="EMBL/GenBank/DDBJ databases">
        <authorList>
            <person name="Varghese N."/>
            <person name="Submissions S."/>
        </authorList>
    </citation>
    <scope>NUCLEOTIDE SEQUENCE [LARGE SCALE GENOMIC DNA]</scope>
    <source>
        <strain evidence="5 6">DSM 46834</strain>
    </source>
</reference>
<dbReference type="InterPro" id="IPR006330">
    <property type="entry name" value="Ado/ade_deaminase"/>
</dbReference>
<dbReference type="InterPro" id="IPR001365">
    <property type="entry name" value="A_deaminase_dom"/>
</dbReference>
<dbReference type="GO" id="GO:0046872">
    <property type="term" value="F:metal ion binding"/>
    <property type="evidence" value="ECO:0007669"/>
    <property type="project" value="UniProtKB-KW"/>
</dbReference>
<evidence type="ECO:0000256" key="3">
    <source>
        <dbReference type="ARBA" id="ARBA00022801"/>
    </source>
</evidence>
<dbReference type="GO" id="GO:0004000">
    <property type="term" value="F:adenosine deaminase activity"/>
    <property type="evidence" value="ECO:0007669"/>
    <property type="project" value="TreeGrafter"/>
</dbReference>
<organism evidence="5 6">
    <name type="scientific">Geodermatophilus aquaeductus</name>
    <dbReference type="NCBI Taxonomy" id="1564161"/>
    <lineage>
        <taxon>Bacteria</taxon>
        <taxon>Bacillati</taxon>
        <taxon>Actinomycetota</taxon>
        <taxon>Actinomycetes</taxon>
        <taxon>Geodermatophilales</taxon>
        <taxon>Geodermatophilaceae</taxon>
        <taxon>Geodermatophilus</taxon>
    </lineage>
</organism>
<dbReference type="Pfam" id="PF00962">
    <property type="entry name" value="A_deaminase"/>
    <property type="match status" value="1"/>
</dbReference>
<protein>
    <submittedName>
        <fullName evidence="5">Adenosine/AMP deaminase</fullName>
    </submittedName>
</protein>
<evidence type="ECO:0000259" key="4">
    <source>
        <dbReference type="Pfam" id="PF00962"/>
    </source>
</evidence>
<evidence type="ECO:0000313" key="6">
    <source>
        <dbReference type="Proteomes" id="UP000317484"/>
    </source>
</evidence>
<dbReference type="RefSeq" id="WP_142457528.1">
    <property type="nucleotide sequence ID" value="NZ_FXTJ01000002.1"/>
</dbReference>
<evidence type="ECO:0000256" key="2">
    <source>
        <dbReference type="ARBA" id="ARBA00022723"/>
    </source>
</evidence>
<evidence type="ECO:0000313" key="5">
    <source>
        <dbReference type="EMBL" id="SMO57487.1"/>
    </source>
</evidence>
<accession>A0A521CDI1</accession>
<dbReference type="Gene3D" id="3.20.20.140">
    <property type="entry name" value="Metal-dependent hydrolases"/>
    <property type="match status" value="2"/>
</dbReference>
<dbReference type="EMBL" id="FXTJ01000002">
    <property type="protein sequence ID" value="SMO57487.1"/>
    <property type="molecule type" value="Genomic_DNA"/>
</dbReference>
<dbReference type="PANTHER" id="PTHR11409">
    <property type="entry name" value="ADENOSINE DEAMINASE"/>
    <property type="match status" value="1"/>
</dbReference>
<feature type="domain" description="Adenosine deaminase" evidence="4">
    <location>
        <begin position="637"/>
        <end position="701"/>
    </location>
</feature>
<keyword evidence="2" id="KW-0479">Metal-binding</keyword>
<dbReference type="InterPro" id="IPR032466">
    <property type="entry name" value="Metal_Hydrolase"/>
</dbReference>
<sequence>MSEPDEIRHNVRAALVNLVFGDVAALGAGTQVNDFGLGWTEGNANAIGTALRRQAPTIGRPGLNSDVRHVILESSENPLNLLRTAPVSGSVSWHSVHRLLANQSEVSVPKLELRVADAHLHSGASINLEALLRGLAERPWRRDTAALKDLVISNRGAEFRLLHVIDALRWSVRLLWEAETGRLAAYLSETPLLLRHIEEGTFWASVRKEMLTNDPIEQILLGEMRETTYSDLGVCPSLSELLWSCAQDPDLPHASAWLCDLVRMLWLFSCAVESDPGEGLSAFAERFERVGDLRDAIFSDGSDASLKDRLMSEALSNVLISREVVGAEFRKTVAARTRAAARSKLADSLKYHSRAFSAFLHREGRVAALSMPVCFTRRLYQLEDSYSPIAELRSAMVLVGALREVSSTRPAELRTLVTALDVVGDELMSENWPYVIAASVLREAGLDFPLTVHAGEAFYTGLNGLRSIDEAVSGPVAAARIGHALALSPRMASQVALPVNEGWPRLAAVMDLCWLAQRLPERSNEVRSLLYRAVETVNGGRSIGPETWVEAYQALFNFEELRRVGLVLEVDGSFVVPTNAEILEWRSSDDLMDAALVSLAMGTAARVDVDWSAPIDVDLSTAISDLHRNAYPDARAAVLDEMKALGVVIEACPTSNLRLSGLSSMGEHPLWDWLDEGLAVTVSTDDPLIFGVNIISEYASMLMLGRRNRVEQVARDSVKHCAGGVAKSHMAYRALSG</sequence>
<dbReference type="GO" id="GO:0046103">
    <property type="term" value="P:inosine biosynthetic process"/>
    <property type="evidence" value="ECO:0007669"/>
    <property type="project" value="TreeGrafter"/>
</dbReference>
<evidence type="ECO:0000256" key="1">
    <source>
        <dbReference type="ARBA" id="ARBA00001947"/>
    </source>
</evidence>
<keyword evidence="6" id="KW-1185">Reference proteome</keyword>
<dbReference type="AlphaFoldDB" id="A0A521CDI1"/>
<dbReference type="GO" id="GO:0006154">
    <property type="term" value="P:adenosine catabolic process"/>
    <property type="evidence" value="ECO:0007669"/>
    <property type="project" value="TreeGrafter"/>
</dbReference>
<comment type="cofactor">
    <cofactor evidence="1">
        <name>Zn(2+)</name>
        <dbReference type="ChEBI" id="CHEBI:29105"/>
    </cofactor>
</comment>
<keyword evidence="3" id="KW-0378">Hydrolase</keyword>
<dbReference type="Proteomes" id="UP000317484">
    <property type="component" value="Unassembled WGS sequence"/>
</dbReference>
<gene>
    <name evidence="5" type="ORF">SAMN06273567_102322</name>
</gene>
<dbReference type="SUPFAM" id="SSF51556">
    <property type="entry name" value="Metallo-dependent hydrolases"/>
    <property type="match status" value="1"/>
</dbReference>
<name>A0A521CDI1_9ACTN</name>
<proteinExistence type="predicted"/>